<feature type="domain" description="PAC" evidence="2">
    <location>
        <begin position="740"/>
        <end position="792"/>
    </location>
</feature>
<gene>
    <name evidence="5" type="ORF">MNB_SV-6-1228</name>
</gene>
<dbReference type="Pfam" id="PF08495">
    <property type="entry name" value="FIST"/>
    <property type="match status" value="1"/>
</dbReference>
<evidence type="ECO:0000259" key="2">
    <source>
        <dbReference type="PROSITE" id="PS50113"/>
    </source>
</evidence>
<dbReference type="SUPFAM" id="SSF141868">
    <property type="entry name" value="EAL domain-like"/>
    <property type="match status" value="1"/>
</dbReference>
<dbReference type="InterPro" id="IPR001610">
    <property type="entry name" value="PAC"/>
</dbReference>
<dbReference type="InterPro" id="IPR000014">
    <property type="entry name" value="PAS"/>
</dbReference>
<dbReference type="InterPro" id="IPR043128">
    <property type="entry name" value="Rev_trsase/Diguanyl_cyclase"/>
</dbReference>
<protein>
    <submittedName>
        <fullName evidence="5">Diguanylate cyclase/phosphodiesterase (GGDEF &amp; EAL domains) with PAS/PAC sensor(S)</fullName>
    </submittedName>
</protein>
<dbReference type="Gene3D" id="2.10.70.100">
    <property type="match status" value="1"/>
</dbReference>
<dbReference type="Gene3D" id="3.30.450.20">
    <property type="entry name" value="PAS domain"/>
    <property type="match status" value="3"/>
</dbReference>
<dbReference type="Pfam" id="PF00990">
    <property type="entry name" value="GGDEF"/>
    <property type="match status" value="1"/>
</dbReference>
<dbReference type="PROSITE" id="PS50113">
    <property type="entry name" value="PAC"/>
    <property type="match status" value="2"/>
</dbReference>
<dbReference type="SMART" id="SM00052">
    <property type="entry name" value="EAL"/>
    <property type="match status" value="1"/>
</dbReference>
<accession>A0A1W1B9W7</accession>
<evidence type="ECO:0000313" key="5">
    <source>
        <dbReference type="EMBL" id="SFV50272.1"/>
    </source>
</evidence>
<name>A0A1W1B9W7_9ZZZZ</name>
<dbReference type="SUPFAM" id="SSF55785">
    <property type="entry name" value="PYP-like sensor domain (PAS domain)"/>
    <property type="match status" value="3"/>
</dbReference>
<reference evidence="5" key="1">
    <citation type="submission" date="2016-10" db="EMBL/GenBank/DDBJ databases">
        <authorList>
            <person name="de Groot N.N."/>
        </authorList>
    </citation>
    <scope>NUCLEOTIDE SEQUENCE</scope>
</reference>
<dbReference type="Pfam" id="PF00563">
    <property type="entry name" value="EAL"/>
    <property type="match status" value="1"/>
</dbReference>
<dbReference type="Pfam" id="PF13426">
    <property type="entry name" value="PAS_9"/>
    <property type="match status" value="2"/>
</dbReference>
<dbReference type="InterPro" id="IPR019494">
    <property type="entry name" value="FIST_C"/>
</dbReference>
<dbReference type="Gene3D" id="3.20.20.450">
    <property type="entry name" value="EAL domain"/>
    <property type="match status" value="1"/>
</dbReference>
<dbReference type="AlphaFoldDB" id="A0A1W1B9W7"/>
<dbReference type="InterPro" id="IPR000700">
    <property type="entry name" value="PAS-assoc_C"/>
</dbReference>
<dbReference type="Pfam" id="PF10442">
    <property type="entry name" value="FIST_C"/>
    <property type="match status" value="1"/>
</dbReference>
<dbReference type="CDD" id="cd01948">
    <property type="entry name" value="EAL"/>
    <property type="match status" value="1"/>
</dbReference>
<dbReference type="InterPro" id="IPR035965">
    <property type="entry name" value="PAS-like_dom_sf"/>
</dbReference>
<dbReference type="SMART" id="SM00091">
    <property type="entry name" value="PAS"/>
    <property type="match status" value="2"/>
</dbReference>
<dbReference type="InterPro" id="IPR052155">
    <property type="entry name" value="Biofilm_reg_signaling"/>
</dbReference>
<evidence type="ECO:0000259" key="4">
    <source>
        <dbReference type="PROSITE" id="PS50887"/>
    </source>
</evidence>
<organism evidence="5">
    <name type="scientific">hydrothermal vent metagenome</name>
    <dbReference type="NCBI Taxonomy" id="652676"/>
    <lineage>
        <taxon>unclassified sequences</taxon>
        <taxon>metagenomes</taxon>
        <taxon>ecological metagenomes</taxon>
    </lineage>
</organism>
<dbReference type="CDD" id="cd00130">
    <property type="entry name" value="PAS"/>
    <property type="match status" value="1"/>
</dbReference>
<sequence>MGGMVKSYSTYYLTQDKFNDFVDSNNIIDNDKLLIQIFSGITHIDKLQEVVDAIHDTFPNATLIGSTTDGEISSGKVSTGKVVISLTQFDVTRLKSTVVIDCGDSYEAGRRLGEELVESGVKLIISFTDGLNCNGEKYIKGLSSVDNSIILAGGMAGDNAAFSSTYVISNGRVFSNSAVGVALINEDLMIHSDNSFNWQSIGKEMKITSVDGNRVYTIDDFTAYEVYERYLGSDVAKNLPAIGVEFPLIIKNKNREVARAVLVKHSDGSLSFAGDLSIGDIVTFGYGDADMIVNHSSEIQNSMLSKPVEAIFVYSCMARRRFMPDYIENEIKPLQYIAQTAGFFTYGEFFSFTNDSELLNQTMTLVAISESDEVVGNRELTILNDNILSDYQKSIRAFSHFLNVTTKELYVDNEILKNKARENKIAQESLHRAQEIANLGSWEVDLITKKAIWSEEVYNIYKIEPGTIEPSFELYLSMVIDEDKKLVLDTMELLKDGNIRSIEIRVKRSDGVIINVAVNGKMLFDNGKAIKLIGTTQDITEKVKLRERNRDLANIIEFSSSEIYIVDTKTYKYLYANNESTKRVGYSYDEMMSMTLLDINKDLTLNDINSIRDNLIEGDTITRRAMHTRKDGTRYPVQSYMQYTKYNGMDVIAIFDNDITQIIAMEKKEKQQSQILEQIHDSVVSTDLNDNIIHWNNGATFIHGYTADEMMGRSIEILYLKEDLEKVRWMKEQVLLRGSLHDNIRKVTKNGDIIYTNVSLSLLKDEYGNTIGITRYSQDITQKKAIESKLEANTKLLKYQAYYDSLTQLPNRRLFDDRLGEAIVNANRLGQEFGLLFIDLDNFKQINDTLGHHYGDDVLKIISERLSDCLGTDNALYRLGGDEFAVIVHEAETSESIPQTAQKIIDALKPMVFIGKHELYISASIGISLYPKDSVVKNDLLKYADTAMYKAKDEGGSNYQFYSANMTQLALERAKMEKNLYGAIIRDEFVVHYQPQIDLRDGRIIGMEALVRWNHPEMGFVFPDKFIPLAEESGFIKELDSFVMFQAMTDVREWYRAGLNPGVLSLNLSIKQLSSPDFIDLLKDTIKKTDFDVKWLELEVTESQMMSDPTKSISILQAISDMGIEIAIDDFGTGYSSLAYLKRLPVDKLKIDQSFVRELPHNDEDRAISEAVIALAGSLNLTIIAEGVEKQEQIDYLRDSGCHYIQGYYYSKAINRDAMTDYIMENKKLLI</sequence>
<feature type="domain" description="GGDEF" evidence="4">
    <location>
        <begin position="831"/>
        <end position="964"/>
    </location>
</feature>
<feature type="domain" description="EAL" evidence="3">
    <location>
        <begin position="973"/>
        <end position="1227"/>
    </location>
</feature>
<dbReference type="SUPFAM" id="SSF55073">
    <property type="entry name" value="Nucleotide cyclase"/>
    <property type="match status" value="1"/>
</dbReference>
<dbReference type="NCBIfam" id="TIGR00254">
    <property type="entry name" value="GGDEF"/>
    <property type="match status" value="1"/>
</dbReference>
<dbReference type="PROSITE" id="PS50112">
    <property type="entry name" value="PAS"/>
    <property type="match status" value="2"/>
</dbReference>
<dbReference type="PANTHER" id="PTHR44757:SF2">
    <property type="entry name" value="BIOFILM ARCHITECTURE MAINTENANCE PROTEIN MBAA"/>
    <property type="match status" value="1"/>
</dbReference>
<dbReference type="InterPro" id="IPR000160">
    <property type="entry name" value="GGDEF_dom"/>
</dbReference>
<dbReference type="CDD" id="cd01949">
    <property type="entry name" value="GGDEF"/>
    <property type="match status" value="1"/>
</dbReference>
<dbReference type="Gene3D" id="3.30.70.270">
    <property type="match status" value="1"/>
</dbReference>
<evidence type="ECO:0000259" key="1">
    <source>
        <dbReference type="PROSITE" id="PS50112"/>
    </source>
</evidence>
<dbReference type="InterPro" id="IPR001633">
    <property type="entry name" value="EAL_dom"/>
</dbReference>
<dbReference type="InterPro" id="IPR013655">
    <property type="entry name" value="PAS_fold_3"/>
</dbReference>
<dbReference type="PROSITE" id="PS50883">
    <property type="entry name" value="EAL"/>
    <property type="match status" value="1"/>
</dbReference>
<dbReference type="SMART" id="SM00086">
    <property type="entry name" value="PAC"/>
    <property type="match status" value="3"/>
</dbReference>
<dbReference type="SMART" id="SM00267">
    <property type="entry name" value="GGDEF"/>
    <property type="match status" value="1"/>
</dbReference>
<dbReference type="EMBL" id="FPHC01000009">
    <property type="protein sequence ID" value="SFV50272.1"/>
    <property type="molecule type" value="Genomic_DNA"/>
</dbReference>
<proteinExistence type="predicted"/>
<dbReference type="PANTHER" id="PTHR44757">
    <property type="entry name" value="DIGUANYLATE CYCLASE DGCP"/>
    <property type="match status" value="1"/>
</dbReference>
<dbReference type="FunFam" id="3.20.20.450:FF:000001">
    <property type="entry name" value="Cyclic di-GMP phosphodiesterase yahA"/>
    <property type="match status" value="1"/>
</dbReference>
<dbReference type="InterPro" id="IPR013702">
    <property type="entry name" value="FIST_domain_N"/>
</dbReference>
<dbReference type="NCBIfam" id="TIGR00229">
    <property type="entry name" value="sensory_box"/>
    <property type="match status" value="3"/>
</dbReference>
<feature type="domain" description="PAS" evidence="1">
    <location>
        <begin position="548"/>
        <end position="619"/>
    </location>
</feature>
<dbReference type="PROSITE" id="PS50887">
    <property type="entry name" value="GGDEF"/>
    <property type="match status" value="1"/>
</dbReference>
<dbReference type="InterPro" id="IPR035919">
    <property type="entry name" value="EAL_sf"/>
</dbReference>
<dbReference type="SMART" id="SM01204">
    <property type="entry name" value="FIST_C"/>
    <property type="match status" value="1"/>
</dbReference>
<feature type="domain" description="PAS" evidence="1">
    <location>
        <begin position="668"/>
        <end position="738"/>
    </location>
</feature>
<dbReference type="Pfam" id="PF08447">
    <property type="entry name" value="PAS_3"/>
    <property type="match status" value="1"/>
</dbReference>
<evidence type="ECO:0000259" key="3">
    <source>
        <dbReference type="PROSITE" id="PS50883"/>
    </source>
</evidence>
<dbReference type="InterPro" id="IPR029787">
    <property type="entry name" value="Nucleotide_cyclase"/>
</dbReference>
<feature type="domain" description="PAC" evidence="2">
    <location>
        <begin position="500"/>
        <end position="551"/>
    </location>
</feature>
<dbReference type="SMART" id="SM00897">
    <property type="entry name" value="FIST"/>
    <property type="match status" value="1"/>
</dbReference>